<reference evidence="1" key="1">
    <citation type="journal article" date="2021" name="Nat. Commun.">
        <title>Genetic determinants of endophytism in the Arabidopsis root mycobiome.</title>
        <authorList>
            <person name="Mesny F."/>
            <person name="Miyauchi S."/>
            <person name="Thiergart T."/>
            <person name="Pickel B."/>
            <person name="Atanasova L."/>
            <person name="Karlsson M."/>
            <person name="Huettel B."/>
            <person name="Barry K.W."/>
            <person name="Haridas S."/>
            <person name="Chen C."/>
            <person name="Bauer D."/>
            <person name="Andreopoulos W."/>
            <person name="Pangilinan J."/>
            <person name="LaButti K."/>
            <person name="Riley R."/>
            <person name="Lipzen A."/>
            <person name="Clum A."/>
            <person name="Drula E."/>
            <person name="Henrissat B."/>
            <person name="Kohler A."/>
            <person name="Grigoriev I.V."/>
            <person name="Martin F.M."/>
            <person name="Hacquard S."/>
        </authorList>
    </citation>
    <scope>NUCLEOTIDE SEQUENCE</scope>
    <source>
        <strain evidence="1">MPI-CAGE-CH-0230</strain>
    </source>
</reference>
<dbReference type="GeneID" id="70181724"/>
<name>A0A9P9BV71_9PEZI</name>
<dbReference type="EMBL" id="JAGTJQ010000001">
    <property type="protein sequence ID" value="KAH7040033.1"/>
    <property type="molecule type" value="Genomic_DNA"/>
</dbReference>
<protein>
    <submittedName>
        <fullName evidence="1">Uncharacterized protein</fullName>
    </submittedName>
</protein>
<evidence type="ECO:0000313" key="1">
    <source>
        <dbReference type="EMBL" id="KAH7040033.1"/>
    </source>
</evidence>
<evidence type="ECO:0000313" key="2">
    <source>
        <dbReference type="Proteomes" id="UP000756346"/>
    </source>
</evidence>
<dbReference type="AlphaFoldDB" id="A0A9P9BV71"/>
<feature type="non-terminal residue" evidence="1">
    <location>
        <position position="57"/>
    </location>
</feature>
<accession>A0A9P9BV71</accession>
<organism evidence="1 2">
    <name type="scientific">Microdochium trichocladiopsis</name>
    <dbReference type="NCBI Taxonomy" id="1682393"/>
    <lineage>
        <taxon>Eukaryota</taxon>
        <taxon>Fungi</taxon>
        <taxon>Dikarya</taxon>
        <taxon>Ascomycota</taxon>
        <taxon>Pezizomycotina</taxon>
        <taxon>Sordariomycetes</taxon>
        <taxon>Xylariomycetidae</taxon>
        <taxon>Xylariales</taxon>
        <taxon>Microdochiaceae</taxon>
        <taxon>Microdochium</taxon>
    </lineage>
</organism>
<keyword evidence="2" id="KW-1185">Reference proteome</keyword>
<comment type="caution">
    <text evidence="1">The sequence shown here is derived from an EMBL/GenBank/DDBJ whole genome shotgun (WGS) entry which is preliminary data.</text>
</comment>
<dbReference type="Proteomes" id="UP000756346">
    <property type="component" value="Unassembled WGS sequence"/>
</dbReference>
<sequence>MYCFLPYRPAVRLQLKLALSCLGLVSRSPSVLAPLPPPTGPVWAFCGPRSSTETGFD</sequence>
<gene>
    <name evidence="1" type="ORF">B0I36DRAFT_309803</name>
</gene>
<dbReference type="RefSeq" id="XP_046018088.1">
    <property type="nucleotide sequence ID" value="XM_046152178.1"/>
</dbReference>
<proteinExistence type="predicted"/>